<reference evidence="2 3" key="1">
    <citation type="submission" date="2024-05" db="EMBL/GenBank/DDBJ databases">
        <title>Long read based assembly of the Candida bracarensis genome reveals expanded adhesin content.</title>
        <authorList>
            <person name="Marcet-Houben M."/>
            <person name="Ksiezopolska E."/>
            <person name="Gabaldon T."/>
        </authorList>
    </citation>
    <scope>NUCLEOTIDE SEQUENCE [LARGE SCALE GENOMIC DNA]</scope>
    <source>
        <strain evidence="2 3">CBM6</strain>
    </source>
</reference>
<gene>
    <name evidence="2" type="ORF">RNJ44_02423</name>
</gene>
<sequence>MYTPPGKRLFQARHRVSRRDLQSDAFDWTTVRDEEVEGDLISYAVPVIGFNPPTHNLTVPETQSQMSQSQASSSSSSVFSVVPGGEADRYSNGTVDSLVEGLDPTLKYDMQRNISVDSLIQENNKRISEHRDSLALLKEYDTNERTESHRSSREYHQSGIELLETETKRELRRLRYENRTLLMREDVLTKQWAHIRQCPDDGALLLTLRKKQLYWFGIPADLRFKIYKLCLYSDRQLPSTITPESRAGLNTLYRLLRGDKTLAVQIMANINKEVPWLFNDGSGAQGSGAVARAPTQHTDVAVLETKLYGAFPGLYYHLRDKLQLNLFEHFMKPLLRTVLLKALSHNARDGVSLELLDILVVSLHYHELEHVLLSQMLSATLEQCHYKFFHSAIAHEISSTELDIVKFLETLRRPHADHLIST</sequence>
<organism evidence="2 3">
    <name type="scientific">Nakaseomyces bracarensis</name>
    <dbReference type="NCBI Taxonomy" id="273131"/>
    <lineage>
        <taxon>Eukaryota</taxon>
        <taxon>Fungi</taxon>
        <taxon>Dikarya</taxon>
        <taxon>Ascomycota</taxon>
        <taxon>Saccharomycotina</taxon>
        <taxon>Saccharomycetes</taxon>
        <taxon>Saccharomycetales</taxon>
        <taxon>Saccharomycetaceae</taxon>
        <taxon>Nakaseomyces</taxon>
    </lineage>
</organism>
<protein>
    <recommendedName>
        <fullName evidence="4">Rab-GAP TBC domain-containing protein</fullName>
    </recommendedName>
</protein>
<dbReference type="Proteomes" id="UP001623330">
    <property type="component" value="Unassembled WGS sequence"/>
</dbReference>
<feature type="region of interest" description="Disordered" evidence="1">
    <location>
        <begin position="56"/>
        <end position="80"/>
    </location>
</feature>
<evidence type="ECO:0008006" key="4">
    <source>
        <dbReference type="Google" id="ProtNLM"/>
    </source>
</evidence>
<name>A0ABR4NLP3_9SACH</name>
<keyword evidence="3" id="KW-1185">Reference proteome</keyword>
<proteinExistence type="predicted"/>
<comment type="caution">
    <text evidence="2">The sequence shown here is derived from an EMBL/GenBank/DDBJ whole genome shotgun (WGS) entry which is preliminary data.</text>
</comment>
<feature type="compositionally biased region" description="Low complexity" evidence="1">
    <location>
        <begin position="63"/>
        <end position="80"/>
    </location>
</feature>
<evidence type="ECO:0000313" key="3">
    <source>
        <dbReference type="Proteomes" id="UP001623330"/>
    </source>
</evidence>
<dbReference type="EMBL" id="JBEVYD010000013">
    <property type="protein sequence ID" value="KAL3228478.1"/>
    <property type="molecule type" value="Genomic_DNA"/>
</dbReference>
<evidence type="ECO:0000313" key="2">
    <source>
        <dbReference type="EMBL" id="KAL3228478.1"/>
    </source>
</evidence>
<accession>A0ABR4NLP3</accession>
<evidence type="ECO:0000256" key="1">
    <source>
        <dbReference type="SAM" id="MobiDB-lite"/>
    </source>
</evidence>